<evidence type="ECO:0000256" key="4">
    <source>
        <dbReference type="SAM" id="MobiDB-lite"/>
    </source>
</evidence>
<dbReference type="EMBL" id="FXAM01000001">
    <property type="protein sequence ID" value="SMF94536.1"/>
    <property type="molecule type" value="Genomic_DNA"/>
</dbReference>
<dbReference type="GO" id="GO:0046872">
    <property type="term" value="F:metal ion binding"/>
    <property type="evidence" value="ECO:0007669"/>
    <property type="project" value="UniProtKB-KW"/>
</dbReference>
<feature type="domain" description="Tyrosinase copper-binding" evidence="5">
    <location>
        <begin position="279"/>
        <end position="290"/>
    </location>
</feature>
<evidence type="ECO:0000313" key="6">
    <source>
        <dbReference type="EMBL" id="SMF94536.1"/>
    </source>
</evidence>
<dbReference type="PRINTS" id="PR00092">
    <property type="entry name" value="TYROSINASE"/>
</dbReference>
<dbReference type="InterPro" id="IPR008922">
    <property type="entry name" value="Di-copper_centre_dom_sf"/>
</dbReference>
<keyword evidence="3" id="KW-0186">Copper</keyword>
<protein>
    <submittedName>
        <fullName evidence="6">Tyrosinase</fullName>
    </submittedName>
</protein>
<dbReference type="PROSITE" id="PS00498">
    <property type="entry name" value="TYROSINASE_2"/>
    <property type="match status" value="1"/>
</dbReference>
<dbReference type="Proteomes" id="UP000192923">
    <property type="component" value="Unassembled WGS sequence"/>
</dbReference>
<evidence type="ECO:0000256" key="1">
    <source>
        <dbReference type="ARBA" id="ARBA00009928"/>
    </source>
</evidence>
<evidence type="ECO:0000259" key="5">
    <source>
        <dbReference type="PROSITE" id="PS00498"/>
    </source>
</evidence>
<dbReference type="AlphaFoldDB" id="A0A1Y6CW86"/>
<feature type="compositionally biased region" description="Polar residues" evidence="4">
    <location>
        <begin position="354"/>
        <end position="371"/>
    </location>
</feature>
<dbReference type="Pfam" id="PF00264">
    <property type="entry name" value="Tyrosinase"/>
    <property type="match status" value="1"/>
</dbReference>
<proteinExistence type="inferred from homology"/>
<dbReference type="InterPro" id="IPR002227">
    <property type="entry name" value="Tyrosinase_Cu-bd"/>
</dbReference>
<sequence length="371" mass="40547">MDAVAAPFNPMNPHLSVTANALIVRKDVKNMTAREKADFVGAILTLKQTPSPTDDMVGNWYDHFVAEHMRKLVCWTDQPNQGGLGHSGPDLLTWHRAFLLEFEYALSKVARKPIAIPYWDWTDPASEAAMLADDMMGPAGKAGDGYVVMSGPFRKGQWKINVKGFTTDNPGQFDDLVRGTGKMAGATTAPLAADVVALLQRPVYDIAPWGVTSDTAQSFRNFLDGGINATGLECKDGVIWDIVGATSARLHAQGHMYIGGVDANGNPGSLTDTVTSPNDPIFWLHHANVDRILEIWWKNHRYQYLPKTGGPRGDNIGDSLWPYPKLTNGDMARPTRVFGYRYADLTPPKVPEGQTGSEGQTAQAMGTMSHH</sequence>
<dbReference type="STRING" id="1760988.SAMN02949497_1854"/>
<dbReference type="GO" id="GO:0016491">
    <property type="term" value="F:oxidoreductase activity"/>
    <property type="evidence" value="ECO:0007669"/>
    <property type="project" value="InterPro"/>
</dbReference>
<dbReference type="PANTHER" id="PTHR11474">
    <property type="entry name" value="TYROSINASE FAMILY MEMBER"/>
    <property type="match status" value="1"/>
</dbReference>
<feature type="region of interest" description="Disordered" evidence="4">
    <location>
        <begin position="345"/>
        <end position="371"/>
    </location>
</feature>
<evidence type="ECO:0000313" key="7">
    <source>
        <dbReference type="Proteomes" id="UP000192923"/>
    </source>
</evidence>
<dbReference type="PANTHER" id="PTHR11474:SF126">
    <property type="entry name" value="TYROSINASE-LIKE PROTEIN TYR-1-RELATED"/>
    <property type="match status" value="1"/>
</dbReference>
<accession>A0A1Y6CW86</accession>
<name>A0A1Y6CW86_9GAMM</name>
<evidence type="ECO:0000256" key="2">
    <source>
        <dbReference type="ARBA" id="ARBA00022723"/>
    </source>
</evidence>
<dbReference type="RefSeq" id="WP_176225157.1">
    <property type="nucleotide sequence ID" value="NZ_FXAM01000001.1"/>
</dbReference>
<dbReference type="SUPFAM" id="SSF48056">
    <property type="entry name" value="Di-copper centre-containing domain"/>
    <property type="match status" value="1"/>
</dbReference>
<keyword evidence="7" id="KW-1185">Reference proteome</keyword>
<gene>
    <name evidence="6" type="ORF">SAMN02949497_1854</name>
</gene>
<organism evidence="6 7">
    <name type="scientific">Methylomagnum ishizawai</name>
    <dbReference type="NCBI Taxonomy" id="1760988"/>
    <lineage>
        <taxon>Bacteria</taxon>
        <taxon>Pseudomonadati</taxon>
        <taxon>Pseudomonadota</taxon>
        <taxon>Gammaproteobacteria</taxon>
        <taxon>Methylococcales</taxon>
        <taxon>Methylococcaceae</taxon>
        <taxon>Methylomagnum</taxon>
    </lineage>
</organism>
<keyword evidence="2" id="KW-0479">Metal-binding</keyword>
<dbReference type="Gene3D" id="1.10.1280.10">
    <property type="entry name" value="Di-copper center containing domain from catechol oxidase"/>
    <property type="match status" value="1"/>
</dbReference>
<comment type="similarity">
    <text evidence="1">Belongs to the tyrosinase family.</text>
</comment>
<evidence type="ECO:0000256" key="3">
    <source>
        <dbReference type="ARBA" id="ARBA00023008"/>
    </source>
</evidence>
<dbReference type="InterPro" id="IPR050316">
    <property type="entry name" value="Tyrosinase/Hemocyanin"/>
</dbReference>
<reference evidence="6 7" key="1">
    <citation type="submission" date="2016-12" db="EMBL/GenBank/DDBJ databases">
        <authorList>
            <person name="Song W.-J."/>
            <person name="Kurnit D.M."/>
        </authorList>
    </citation>
    <scope>NUCLEOTIDE SEQUENCE [LARGE SCALE GENOMIC DNA]</scope>
    <source>
        <strain evidence="6 7">175</strain>
    </source>
</reference>